<dbReference type="InterPro" id="IPR013785">
    <property type="entry name" value="Aldolase_TIM"/>
</dbReference>
<feature type="active site" description="Proton acceptor" evidence="14">
    <location>
        <position position="96"/>
    </location>
</feature>
<reference evidence="16" key="1">
    <citation type="journal article" date="2020" name="mSystems">
        <title>Genome- and Community-Level Interaction Insights into Carbon Utilization and Element Cycling Functions of Hydrothermarchaeota in Hydrothermal Sediment.</title>
        <authorList>
            <person name="Zhou Z."/>
            <person name="Liu Y."/>
            <person name="Xu W."/>
            <person name="Pan J."/>
            <person name="Luo Z.H."/>
            <person name="Li M."/>
        </authorList>
    </citation>
    <scope>NUCLEOTIDE SEQUENCE [LARGE SCALE GENOMIC DNA]</scope>
    <source>
        <strain evidence="16">HyVt-233</strain>
    </source>
</reference>
<dbReference type="CDD" id="cd01335">
    <property type="entry name" value="Radical_SAM"/>
    <property type="match status" value="1"/>
</dbReference>
<dbReference type="GO" id="GO:0019843">
    <property type="term" value="F:rRNA binding"/>
    <property type="evidence" value="ECO:0007669"/>
    <property type="project" value="UniProtKB-UniRule"/>
</dbReference>
<evidence type="ECO:0000256" key="13">
    <source>
        <dbReference type="ARBA" id="ARBA00023157"/>
    </source>
</evidence>
<evidence type="ECO:0000256" key="12">
    <source>
        <dbReference type="ARBA" id="ARBA00023014"/>
    </source>
</evidence>
<gene>
    <name evidence="14 16" type="primary">rlmN</name>
    <name evidence="16" type="ORF">ENG63_06040</name>
</gene>
<evidence type="ECO:0000256" key="10">
    <source>
        <dbReference type="ARBA" id="ARBA00022723"/>
    </source>
</evidence>
<proteinExistence type="inferred from homology"/>
<dbReference type="PANTHER" id="PTHR30544">
    <property type="entry name" value="23S RRNA METHYLTRANSFERASE"/>
    <property type="match status" value="1"/>
</dbReference>
<evidence type="ECO:0000256" key="9">
    <source>
        <dbReference type="ARBA" id="ARBA00022694"/>
    </source>
</evidence>
<evidence type="ECO:0000256" key="11">
    <source>
        <dbReference type="ARBA" id="ARBA00023004"/>
    </source>
</evidence>
<dbReference type="PIRSF" id="PIRSF006004">
    <property type="entry name" value="CHP00048"/>
    <property type="match status" value="1"/>
</dbReference>
<dbReference type="GO" id="GO:0002935">
    <property type="term" value="F:tRNA (adenine(37)-C2)-methyltransferase activity"/>
    <property type="evidence" value="ECO:0007669"/>
    <property type="project" value="UniProtKB-UniRule"/>
</dbReference>
<dbReference type="SFLD" id="SFLDF00275">
    <property type="entry name" value="adenosine_C2_methyltransferase"/>
    <property type="match status" value="1"/>
</dbReference>
<keyword evidence="8 14" id="KW-0949">S-adenosyl-L-methionine</keyword>
<feature type="domain" description="Radical SAM core" evidence="15">
    <location>
        <begin position="102"/>
        <end position="333"/>
    </location>
</feature>
<keyword evidence="6 14" id="KW-0489">Methyltransferase</keyword>
<dbReference type="GO" id="GO:0046872">
    <property type="term" value="F:metal ion binding"/>
    <property type="evidence" value="ECO:0007669"/>
    <property type="project" value="UniProtKB-KW"/>
</dbReference>
<organism evidence="16">
    <name type="scientific">Desulfofervidus auxilii</name>
    <dbReference type="NCBI Taxonomy" id="1621989"/>
    <lineage>
        <taxon>Bacteria</taxon>
        <taxon>Pseudomonadati</taxon>
        <taxon>Thermodesulfobacteriota</taxon>
        <taxon>Candidatus Desulfofervidia</taxon>
        <taxon>Candidatus Desulfofervidales</taxon>
        <taxon>Candidatus Desulfofervidaceae</taxon>
        <taxon>Candidatus Desulfofervidus</taxon>
    </lineage>
</organism>
<keyword evidence="13 14" id="KW-1015">Disulfide bond</keyword>
<feature type="binding site" evidence="14">
    <location>
        <position position="295"/>
    </location>
    <ligand>
        <name>S-adenosyl-L-methionine</name>
        <dbReference type="ChEBI" id="CHEBI:59789"/>
    </ligand>
</feature>
<dbReference type="Gene3D" id="3.20.20.70">
    <property type="entry name" value="Aldolase class I"/>
    <property type="match status" value="1"/>
</dbReference>
<dbReference type="GO" id="GO:0005737">
    <property type="term" value="C:cytoplasm"/>
    <property type="evidence" value="ECO:0007669"/>
    <property type="project" value="UniProtKB-SubCell"/>
</dbReference>
<sequence>MVLKEKQIDLKNLTLSELEKWIGKFGEPKFRAHQIFEAIYKHNIKDFFSITTLSKSLRSHLAEICQISSFQSEETLTASDGTIKFLFRLKDGQFIESVLIPQSGYYTLCVSTQVGCAMGCKFCLTGKMGFKRNLETAEIINQVLYAKEHLPQPWPLRNIVFMGMGEPLHNFEATLKAVNILTHPLGLKFSHRRVTISTIGLAPQMLKFSQKVNVSWAISFHAADNKTRNFLVPINKKYPLEVLIKTMHKMPLPKRKRFTIAYVLLRGVNTSVRQAKDLAKLLKGLPVKINLIPFNPCPDIDFSPPLTYEILQFQEVLQKYGYTVTIRQSKGADIGAACGQLDGKPREFKND</sequence>
<dbReference type="GO" id="GO:0030488">
    <property type="term" value="P:tRNA methylation"/>
    <property type="evidence" value="ECO:0007669"/>
    <property type="project" value="UniProtKB-UniRule"/>
</dbReference>
<dbReference type="HAMAP" id="MF_01849">
    <property type="entry name" value="RNA_methyltr_RlmN"/>
    <property type="match status" value="1"/>
</dbReference>
<dbReference type="InterPro" id="IPR027492">
    <property type="entry name" value="RNA_MTrfase_RlmN"/>
</dbReference>
<dbReference type="InterPro" id="IPR007197">
    <property type="entry name" value="rSAM"/>
</dbReference>
<feature type="binding site" evidence="14">
    <location>
        <position position="120"/>
    </location>
    <ligand>
        <name>[4Fe-4S] cluster</name>
        <dbReference type="ChEBI" id="CHEBI:49883"/>
        <note>4Fe-4S-S-AdoMet</note>
    </ligand>
</feature>
<keyword evidence="9 14" id="KW-0819">tRNA processing</keyword>
<comment type="catalytic activity">
    <reaction evidence="14">
        <text>adenosine(2503) in 23S rRNA + 2 reduced [2Fe-2S]-[ferredoxin] + 2 S-adenosyl-L-methionine = 2-methyladenosine(2503) in 23S rRNA + 5'-deoxyadenosine + L-methionine + 2 oxidized [2Fe-2S]-[ferredoxin] + S-adenosyl-L-homocysteine</text>
        <dbReference type="Rhea" id="RHEA:42916"/>
        <dbReference type="Rhea" id="RHEA-COMP:10000"/>
        <dbReference type="Rhea" id="RHEA-COMP:10001"/>
        <dbReference type="Rhea" id="RHEA-COMP:10152"/>
        <dbReference type="Rhea" id="RHEA-COMP:10282"/>
        <dbReference type="ChEBI" id="CHEBI:17319"/>
        <dbReference type="ChEBI" id="CHEBI:33737"/>
        <dbReference type="ChEBI" id="CHEBI:33738"/>
        <dbReference type="ChEBI" id="CHEBI:57844"/>
        <dbReference type="ChEBI" id="CHEBI:57856"/>
        <dbReference type="ChEBI" id="CHEBI:59789"/>
        <dbReference type="ChEBI" id="CHEBI:74411"/>
        <dbReference type="ChEBI" id="CHEBI:74497"/>
        <dbReference type="EC" id="2.1.1.192"/>
    </reaction>
</comment>
<feature type="active site" description="S-methylcysteine intermediate" evidence="14">
    <location>
        <position position="338"/>
    </location>
</feature>
<dbReference type="SUPFAM" id="SSF102114">
    <property type="entry name" value="Radical SAM enzymes"/>
    <property type="match status" value="1"/>
</dbReference>
<dbReference type="InterPro" id="IPR058240">
    <property type="entry name" value="rSAM_sf"/>
</dbReference>
<dbReference type="Proteomes" id="UP000886289">
    <property type="component" value="Unassembled WGS sequence"/>
</dbReference>
<evidence type="ECO:0000256" key="14">
    <source>
        <dbReference type="HAMAP-Rule" id="MF_01849"/>
    </source>
</evidence>
<comment type="catalytic activity">
    <reaction evidence="14">
        <text>adenosine(37) in tRNA + 2 reduced [2Fe-2S]-[ferredoxin] + 2 S-adenosyl-L-methionine = 2-methyladenosine(37) in tRNA + 5'-deoxyadenosine + L-methionine + 2 oxidized [2Fe-2S]-[ferredoxin] + S-adenosyl-L-homocysteine</text>
        <dbReference type="Rhea" id="RHEA:43332"/>
        <dbReference type="Rhea" id="RHEA-COMP:10000"/>
        <dbReference type="Rhea" id="RHEA-COMP:10001"/>
        <dbReference type="Rhea" id="RHEA-COMP:10162"/>
        <dbReference type="Rhea" id="RHEA-COMP:10485"/>
        <dbReference type="ChEBI" id="CHEBI:17319"/>
        <dbReference type="ChEBI" id="CHEBI:33737"/>
        <dbReference type="ChEBI" id="CHEBI:33738"/>
        <dbReference type="ChEBI" id="CHEBI:57844"/>
        <dbReference type="ChEBI" id="CHEBI:57856"/>
        <dbReference type="ChEBI" id="CHEBI:59789"/>
        <dbReference type="ChEBI" id="CHEBI:74411"/>
        <dbReference type="ChEBI" id="CHEBI:74497"/>
        <dbReference type="EC" id="2.1.1.192"/>
    </reaction>
</comment>
<comment type="similarity">
    <text evidence="2 14">Belongs to the radical SAM superfamily. RlmN family.</text>
</comment>
<keyword evidence="3 14" id="KW-0004">4Fe-4S</keyword>
<dbReference type="EMBL" id="DRBS01000233">
    <property type="protein sequence ID" value="HDD44402.1"/>
    <property type="molecule type" value="Genomic_DNA"/>
</dbReference>
<dbReference type="PROSITE" id="PS51918">
    <property type="entry name" value="RADICAL_SAM"/>
    <property type="match status" value="1"/>
</dbReference>
<evidence type="ECO:0000256" key="7">
    <source>
        <dbReference type="ARBA" id="ARBA00022679"/>
    </source>
</evidence>
<evidence type="ECO:0000256" key="3">
    <source>
        <dbReference type="ARBA" id="ARBA00022485"/>
    </source>
</evidence>
<evidence type="ECO:0000313" key="16">
    <source>
        <dbReference type="EMBL" id="HDD44402.1"/>
    </source>
</evidence>
<evidence type="ECO:0000256" key="4">
    <source>
        <dbReference type="ARBA" id="ARBA00022490"/>
    </source>
</evidence>
<keyword evidence="12 14" id="KW-0411">Iron-sulfur</keyword>
<evidence type="ECO:0000256" key="6">
    <source>
        <dbReference type="ARBA" id="ARBA00022603"/>
    </source>
</evidence>
<comment type="function">
    <text evidence="14">Specifically methylates position 2 of adenine 2503 in 23S rRNA and position 2 of adenine 37 in tRNAs.</text>
</comment>
<dbReference type="InterPro" id="IPR048641">
    <property type="entry name" value="RlmN_N"/>
</dbReference>
<feature type="binding site" evidence="14">
    <location>
        <position position="123"/>
    </location>
    <ligand>
        <name>[4Fe-4S] cluster</name>
        <dbReference type="ChEBI" id="CHEBI:49883"/>
        <note>4Fe-4S-S-AdoMet</note>
    </ligand>
</feature>
<dbReference type="GO" id="GO:0000049">
    <property type="term" value="F:tRNA binding"/>
    <property type="evidence" value="ECO:0007669"/>
    <property type="project" value="UniProtKB-UniRule"/>
</dbReference>
<dbReference type="GO" id="GO:0070475">
    <property type="term" value="P:rRNA base methylation"/>
    <property type="evidence" value="ECO:0007669"/>
    <property type="project" value="UniProtKB-UniRule"/>
</dbReference>
<dbReference type="FunFam" id="3.20.20.70:FF:000014">
    <property type="entry name" value="Probable dual-specificity RNA methyltransferase RlmN"/>
    <property type="match status" value="1"/>
</dbReference>
<feature type="binding site" evidence="14">
    <location>
        <begin position="165"/>
        <end position="166"/>
    </location>
    <ligand>
        <name>S-adenosyl-L-methionine</name>
        <dbReference type="ChEBI" id="CHEBI:59789"/>
    </ligand>
</feature>
<dbReference type="GO" id="GO:0051539">
    <property type="term" value="F:4 iron, 4 sulfur cluster binding"/>
    <property type="evidence" value="ECO:0007669"/>
    <property type="project" value="UniProtKB-UniRule"/>
</dbReference>
<evidence type="ECO:0000256" key="8">
    <source>
        <dbReference type="ARBA" id="ARBA00022691"/>
    </source>
</evidence>
<dbReference type="AlphaFoldDB" id="A0A7C0U324"/>
<comment type="cofactor">
    <cofactor evidence="14">
        <name>[4Fe-4S] cluster</name>
        <dbReference type="ChEBI" id="CHEBI:49883"/>
    </cofactor>
    <text evidence="14">Binds 1 [4Fe-4S] cluster. The cluster is coordinated with 3 cysteines and an exchangeable S-adenosyl-L-methionine.</text>
</comment>
<dbReference type="InterPro" id="IPR004383">
    <property type="entry name" value="rRNA_lsu_MTrfase_RlmN/Cfr"/>
</dbReference>
<dbReference type="Pfam" id="PF04055">
    <property type="entry name" value="Radical_SAM"/>
    <property type="match status" value="1"/>
</dbReference>
<dbReference type="Gene3D" id="1.10.150.530">
    <property type="match status" value="1"/>
</dbReference>
<dbReference type="SFLD" id="SFLDG01062">
    <property type="entry name" value="methyltransferase_(Class_A)"/>
    <property type="match status" value="1"/>
</dbReference>
<evidence type="ECO:0000259" key="15">
    <source>
        <dbReference type="PROSITE" id="PS51918"/>
    </source>
</evidence>
<evidence type="ECO:0000256" key="1">
    <source>
        <dbReference type="ARBA" id="ARBA00004496"/>
    </source>
</evidence>
<keyword evidence="7 14" id="KW-0808">Transferase</keyword>
<accession>A0A7C0U324</accession>
<comment type="caution">
    <text evidence="16">The sequence shown here is derived from an EMBL/GenBank/DDBJ whole genome shotgun (WGS) entry which is preliminary data.</text>
</comment>
<name>A0A7C0U324_DESA2</name>
<keyword evidence="5 14" id="KW-0698">rRNA processing</keyword>
<dbReference type="GO" id="GO:0070040">
    <property type="term" value="F:rRNA (adenine(2503)-C2-)-methyltransferase activity"/>
    <property type="evidence" value="ECO:0007669"/>
    <property type="project" value="UniProtKB-UniRule"/>
</dbReference>
<comment type="miscellaneous">
    <text evidence="14">Reaction proceeds by a ping-pong mechanism involving intermediate methylation of a conserved cysteine residue.</text>
</comment>
<feature type="binding site" evidence="14">
    <location>
        <position position="116"/>
    </location>
    <ligand>
        <name>[4Fe-4S] cluster</name>
        <dbReference type="ChEBI" id="CHEBI:49883"/>
        <note>4Fe-4S-S-AdoMet</note>
    </ligand>
</feature>
<keyword evidence="4 14" id="KW-0963">Cytoplasm</keyword>
<comment type="subcellular location">
    <subcellularLocation>
        <location evidence="1 14">Cytoplasm</location>
    </subcellularLocation>
</comment>
<feature type="binding site" evidence="14">
    <location>
        <begin position="219"/>
        <end position="221"/>
    </location>
    <ligand>
        <name>S-adenosyl-L-methionine</name>
        <dbReference type="ChEBI" id="CHEBI:59789"/>
    </ligand>
</feature>
<dbReference type="PANTHER" id="PTHR30544:SF5">
    <property type="entry name" value="RADICAL SAM CORE DOMAIN-CONTAINING PROTEIN"/>
    <property type="match status" value="1"/>
</dbReference>
<keyword evidence="11 14" id="KW-0408">Iron</keyword>
<keyword evidence="10 14" id="KW-0479">Metal-binding</keyword>
<feature type="binding site" evidence="14">
    <location>
        <position position="197"/>
    </location>
    <ligand>
        <name>S-adenosyl-L-methionine</name>
        <dbReference type="ChEBI" id="CHEBI:59789"/>
    </ligand>
</feature>
<protein>
    <recommendedName>
        <fullName evidence="14">Probable dual-specificity RNA methyltransferase RlmN</fullName>
        <ecNumber evidence="14">2.1.1.192</ecNumber>
    </recommendedName>
    <alternativeName>
        <fullName evidence="14">23S rRNA (adenine(2503)-C(2))-methyltransferase</fullName>
    </alternativeName>
    <alternativeName>
        <fullName evidence="14">23S rRNA m2A2503 methyltransferase</fullName>
    </alternativeName>
    <alternativeName>
        <fullName evidence="14">Ribosomal RNA large subunit methyltransferase N</fullName>
    </alternativeName>
    <alternativeName>
        <fullName evidence="14">tRNA (adenine(37)-C(2))-methyltransferase</fullName>
    </alternativeName>
    <alternativeName>
        <fullName evidence="14">tRNA m2A37 methyltransferase</fullName>
    </alternativeName>
</protein>
<dbReference type="NCBIfam" id="TIGR00048">
    <property type="entry name" value="rRNA_mod_RlmN"/>
    <property type="match status" value="1"/>
</dbReference>
<dbReference type="SFLD" id="SFLDS00029">
    <property type="entry name" value="Radical_SAM"/>
    <property type="match status" value="1"/>
</dbReference>
<dbReference type="InterPro" id="IPR040072">
    <property type="entry name" value="Methyltransferase_A"/>
</dbReference>
<dbReference type="Pfam" id="PF21016">
    <property type="entry name" value="RlmN_N"/>
    <property type="match status" value="1"/>
</dbReference>
<comment type="caution">
    <text evidence="14">Lacks conserved residue(s) required for the propagation of feature annotation.</text>
</comment>
<dbReference type="EC" id="2.1.1.192" evidence="14"/>
<evidence type="ECO:0000256" key="5">
    <source>
        <dbReference type="ARBA" id="ARBA00022552"/>
    </source>
</evidence>
<evidence type="ECO:0000256" key="2">
    <source>
        <dbReference type="ARBA" id="ARBA00007544"/>
    </source>
</evidence>